<name>A0AAN9CPM2_9TELE</name>
<reference evidence="3 4" key="1">
    <citation type="submission" date="2024-02" db="EMBL/GenBank/DDBJ databases">
        <title>Chromosome-level genome assembly of the Eurasian Minnow (Phoxinus phoxinus).</title>
        <authorList>
            <person name="Oriowo T.O."/>
            <person name="Martin S."/>
            <person name="Stange M."/>
            <person name="Chrysostomakis Y."/>
            <person name="Brown T."/>
            <person name="Winkler S."/>
            <person name="Kukowka S."/>
            <person name="Myers E.W."/>
            <person name="Bohne A."/>
        </authorList>
    </citation>
    <scope>NUCLEOTIDE SEQUENCE [LARGE SCALE GENOMIC DNA]</scope>
    <source>
        <strain evidence="3">ZFMK-TIS-60720</strain>
        <tissue evidence="3">Whole Organism</tissue>
    </source>
</reference>
<keyword evidence="1" id="KW-0812">Transmembrane</keyword>
<keyword evidence="1" id="KW-1133">Transmembrane helix</keyword>
<dbReference type="AlphaFoldDB" id="A0AAN9CPM2"/>
<dbReference type="Proteomes" id="UP001364617">
    <property type="component" value="Unassembled WGS sequence"/>
</dbReference>
<feature type="chain" id="PRO_5042872754" evidence="2">
    <location>
        <begin position="21"/>
        <end position="308"/>
    </location>
</feature>
<keyword evidence="1" id="KW-0472">Membrane</keyword>
<keyword evidence="4" id="KW-1185">Reference proteome</keyword>
<evidence type="ECO:0000313" key="4">
    <source>
        <dbReference type="Proteomes" id="UP001364617"/>
    </source>
</evidence>
<protein>
    <submittedName>
        <fullName evidence="3">Uncharacterized protein</fullName>
    </submittedName>
</protein>
<accession>A0AAN9CPM2</accession>
<keyword evidence="2" id="KW-0732">Signal</keyword>
<sequence>MFRGSDLLLLLLCTLHESGASPVHVTGEKGGSVTLQCDIEAEEIFEIILSSLSKNIPVCENEECESDNDRVFKEGSCDVVIKDLRFSDAGKNILRVYYNDDQTKLVQGITEYHLHIHDEISVQEGEDLELDVLLINADKVERSSSSGWTELWTRGHGVSSDRLTDRDETLIIHEFKVNDTGTYRVLDYEGETLITVAVTESILDSKGNLSDTDEDDTEHRNYWMLLVGLTLVLLVLLVLVLVVLTAVVIHRRLHRDYLKGKALSSGPGIQYIICYSDASKSEFSAETDTENVGCSWPETEIEAENGFF</sequence>
<evidence type="ECO:0000256" key="2">
    <source>
        <dbReference type="SAM" id="SignalP"/>
    </source>
</evidence>
<organism evidence="3 4">
    <name type="scientific">Phoxinus phoxinus</name>
    <name type="common">Eurasian minnow</name>
    <dbReference type="NCBI Taxonomy" id="58324"/>
    <lineage>
        <taxon>Eukaryota</taxon>
        <taxon>Metazoa</taxon>
        <taxon>Chordata</taxon>
        <taxon>Craniata</taxon>
        <taxon>Vertebrata</taxon>
        <taxon>Euteleostomi</taxon>
        <taxon>Actinopterygii</taxon>
        <taxon>Neopterygii</taxon>
        <taxon>Teleostei</taxon>
        <taxon>Ostariophysi</taxon>
        <taxon>Cypriniformes</taxon>
        <taxon>Leuciscidae</taxon>
        <taxon>Phoxininae</taxon>
        <taxon>Phoxinus</taxon>
    </lineage>
</organism>
<gene>
    <name evidence="3" type="ORF">R3I93_016663</name>
</gene>
<evidence type="ECO:0000313" key="3">
    <source>
        <dbReference type="EMBL" id="KAK7139594.1"/>
    </source>
</evidence>
<comment type="caution">
    <text evidence="3">The sequence shown here is derived from an EMBL/GenBank/DDBJ whole genome shotgun (WGS) entry which is preliminary data.</text>
</comment>
<proteinExistence type="predicted"/>
<dbReference type="InterPro" id="IPR013783">
    <property type="entry name" value="Ig-like_fold"/>
</dbReference>
<feature type="transmembrane region" description="Helical" evidence="1">
    <location>
        <begin position="222"/>
        <end position="249"/>
    </location>
</feature>
<dbReference type="Gene3D" id="2.60.40.10">
    <property type="entry name" value="Immunoglobulins"/>
    <property type="match status" value="2"/>
</dbReference>
<feature type="signal peptide" evidence="2">
    <location>
        <begin position="1"/>
        <end position="20"/>
    </location>
</feature>
<dbReference type="EMBL" id="JAYKXH010000017">
    <property type="protein sequence ID" value="KAK7139594.1"/>
    <property type="molecule type" value="Genomic_DNA"/>
</dbReference>
<evidence type="ECO:0000256" key="1">
    <source>
        <dbReference type="SAM" id="Phobius"/>
    </source>
</evidence>